<evidence type="ECO:0000313" key="3">
    <source>
        <dbReference type="Proteomes" id="UP000198339"/>
    </source>
</evidence>
<evidence type="ECO:0000256" key="1">
    <source>
        <dbReference type="SAM" id="MobiDB-lite"/>
    </source>
</evidence>
<name>A0A239LEN9_9SPHN</name>
<keyword evidence="3" id="KW-1185">Reference proteome</keyword>
<organism evidence="2 3">
    <name type="scientific">Sphingopyxis indica</name>
    <dbReference type="NCBI Taxonomy" id="436663"/>
    <lineage>
        <taxon>Bacteria</taxon>
        <taxon>Pseudomonadati</taxon>
        <taxon>Pseudomonadota</taxon>
        <taxon>Alphaproteobacteria</taxon>
        <taxon>Sphingomonadales</taxon>
        <taxon>Sphingomonadaceae</taxon>
        <taxon>Sphingopyxis</taxon>
    </lineage>
</organism>
<dbReference type="OrthoDB" id="7450787at2"/>
<dbReference type="Proteomes" id="UP000198339">
    <property type="component" value="Unassembled WGS sequence"/>
</dbReference>
<dbReference type="EMBL" id="FZPA01000023">
    <property type="protein sequence ID" value="SNT29097.1"/>
    <property type="molecule type" value="Genomic_DNA"/>
</dbReference>
<reference evidence="2 3" key="1">
    <citation type="submission" date="2017-06" db="EMBL/GenBank/DDBJ databases">
        <authorList>
            <person name="Kim H.J."/>
            <person name="Triplett B.A."/>
        </authorList>
    </citation>
    <scope>NUCLEOTIDE SEQUENCE [LARGE SCALE GENOMIC DNA]</scope>
    <source>
        <strain evidence="2 3">DS15</strain>
    </source>
</reference>
<feature type="compositionally biased region" description="Acidic residues" evidence="1">
    <location>
        <begin position="112"/>
        <end position="130"/>
    </location>
</feature>
<proteinExistence type="predicted"/>
<protein>
    <submittedName>
        <fullName evidence="2">Uncharacterized protein</fullName>
    </submittedName>
</protein>
<dbReference type="AlphaFoldDB" id="A0A239LEN9"/>
<evidence type="ECO:0000313" key="2">
    <source>
        <dbReference type="EMBL" id="SNT29097.1"/>
    </source>
</evidence>
<gene>
    <name evidence="2" type="ORF">SAMN06295955_12322</name>
</gene>
<feature type="region of interest" description="Disordered" evidence="1">
    <location>
        <begin position="106"/>
        <end position="130"/>
    </location>
</feature>
<accession>A0A239LEN9</accession>
<sequence>MPPSRTRLINAARRSMLQRSQLRRKLGIAGEAFKPSALAGRARNQVQEAIDDSAHAVREQFRRNRLPIALAAVAGVAWLFREPIKQQAPRIGRKLGEIADRAMARLRPGDDVMADEAQPDMEEDDDETPQ</sequence>